<dbReference type="Gene3D" id="3.90.380.10">
    <property type="entry name" value="Naphthalene 1,2-dioxygenase Alpha Subunit, Chain A, domain 1"/>
    <property type="match status" value="1"/>
</dbReference>
<dbReference type="InterPro" id="IPR017941">
    <property type="entry name" value="Rieske_2Fe-2S"/>
</dbReference>
<dbReference type="GO" id="GO:0046872">
    <property type="term" value="F:metal ion binding"/>
    <property type="evidence" value="ECO:0007669"/>
    <property type="project" value="UniProtKB-KW"/>
</dbReference>
<dbReference type="PRINTS" id="PR00090">
    <property type="entry name" value="RNGDIOXGNASE"/>
</dbReference>
<name>A0A382ZW35_9ZZZZ</name>
<evidence type="ECO:0000256" key="4">
    <source>
        <dbReference type="ARBA" id="ARBA00023004"/>
    </source>
</evidence>
<reference evidence="7" key="1">
    <citation type="submission" date="2018-05" db="EMBL/GenBank/DDBJ databases">
        <authorList>
            <person name="Lanie J.A."/>
            <person name="Ng W.-L."/>
            <person name="Kazmierczak K.M."/>
            <person name="Andrzejewski T.M."/>
            <person name="Davidsen T.M."/>
            <person name="Wayne K.J."/>
            <person name="Tettelin H."/>
            <person name="Glass J.I."/>
            <person name="Rusch D."/>
            <person name="Podicherti R."/>
            <person name="Tsui H.-C.T."/>
            <person name="Winkler M.E."/>
        </authorList>
    </citation>
    <scope>NUCLEOTIDE SEQUENCE</scope>
</reference>
<keyword evidence="1" id="KW-0001">2Fe-2S</keyword>
<dbReference type="InterPro" id="IPR036922">
    <property type="entry name" value="Rieske_2Fe-2S_sf"/>
</dbReference>
<dbReference type="PANTHER" id="PTHR43756:SF5">
    <property type="entry name" value="CHOLINE MONOOXYGENASE, CHLOROPLASTIC"/>
    <property type="match status" value="1"/>
</dbReference>
<evidence type="ECO:0000256" key="3">
    <source>
        <dbReference type="ARBA" id="ARBA00023002"/>
    </source>
</evidence>
<sequence>MVLTQLLFDSDMKTNIYDVISKEKLDVVSNPIEKAHGLPNECYLHGEYTQIERKKIFEDRWVVIGVANSIPNPGDAKPFDLLGIPLIIIRDKKNKIRVFHNVCSHRGYKILQKSCNIKNVLRCPYHSWSYDFSGALVATPHL</sequence>
<gene>
    <name evidence="7" type="ORF">METZ01_LOCUS452730</name>
</gene>
<accession>A0A382ZW35</accession>
<dbReference type="SUPFAM" id="SSF50022">
    <property type="entry name" value="ISP domain"/>
    <property type="match status" value="1"/>
</dbReference>
<feature type="non-terminal residue" evidence="7">
    <location>
        <position position="142"/>
    </location>
</feature>
<keyword evidence="3" id="KW-0560">Oxidoreductase</keyword>
<keyword evidence="5" id="KW-0411">Iron-sulfur</keyword>
<evidence type="ECO:0000256" key="1">
    <source>
        <dbReference type="ARBA" id="ARBA00022714"/>
    </source>
</evidence>
<dbReference type="AlphaFoldDB" id="A0A382ZW35"/>
<dbReference type="PROSITE" id="PS51296">
    <property type="entry name" value="RIESKE"/>
    <property type="match status" value="1"/>
</dbReference>
<dbReference type="PANTHER" id="PTHR43756">
    <property type="entry name" value="CHOLINE MONOOXYGENASE, CHLOROPLASTIC"/>
    <property type="match status" value="1"/>
</dbReference>
<feature type="domain" description="Rieske" evidence="6">
    <location>
        <begin position="61"/>
        <end position="142"/>
    </location>
</feature>
<dbReference type="CDD" id="cd03469">
    <property type="entry name" value="Rieske_RO_Alpha_N"/>
    <property type="match status" value="1"/>
</dbReference>
<dbReference type="GO" id="GO:0051537">
    <property type="term" value="F:2 iron, 2 sulfur cluster binding"/>
    <property type="evidence" value="ECO:0007669"/>
    <property type="project" value="UniProtKB-KW"/>
</dbReference>
<organism evidence="7">
    <name type="scientific">marine metagenome</name>
    <dbReference type="NCBI Taxonomy" id="408172"/>
    <lineage>
        <taxon>unclassified sequences</taxon>
        <taxon>metagenomes</taxon>
        <taxon>ecological metagenomes</taxon>
    </lineage>
</organism>
<evidence type="ECO:0000256" key="2">
    <source>
        <dbReference type="ARBA" id="ARBA00022723"/>
    </source>
</evidence>
<evidence type="ECO:0000313" key="7">
    <source>
        <dbReference type="EMBL" id="SVD99876.1"/>
    </source>
</evidence>
<evidence type="ECO:0000259" key="6">
    <source>
        <dbReference type="PROSITE" id="PS51296"/>
    </source>
</evidence>
<evidence type="ECO:0000256" key="5">
    <source>
        <dbReference type="ARBA" id="ARBA00023014"/>
    </source>
</evidence>
<dbReference type="InterPro" id="IPR001663">
    <property type="entry name" value="Rng_hydr_dOase-A"/>
</dbReference>
<dbReference type="Pfam" id="PF00355">
    <property type="entry name" value="Rieske"/>
    <property type="match status" value="1"/>
</dbReference>
<keyword evidence="4" id="KW-0408">Iron</keyword>
<dbReference type="EMBL" id="UINC01187250">
    <property type="protein sequence ID" value="SVD99876.1"/>
    <property type="molecule type" value="Genomic_DNA"/>
</dbReference>
<proteinExistence type="predicted"/>
<dbReference type="GO" id="GO:0016491">
    <property type="term" value="F:oxidoreductase activity"/>
    <property type="evidence" value="ECO:0007669"/>
    <property type="project" value="UniProtKB-KW"/>
</dbReference>
<keyword evidence="2" id="KW-0479">Metal-binding</keyword>
<dbReference type="Gene3D" id="2.102.10.10">
    <property type="entry name" value="Rieske [2Fe-2S] iron-sulphur domain"/>
    <property type="match status" value="1"/>
</dbReference>
<protein>
    <recommendedName>
        <fullName evidence="6">Rieske domain-containing protein</fullName>
    </recommendedName>
</protein>